<evidence type="ECO:0000313" key="3">
    <source>
        <dbReference type="Proteomes" id="UP000053259"/>
    </source>
</evidence>
<gene>
    <name evidence="2" type="ORF">PV09_07482</name>
</gene>
<proteinExistence type="predicted"/>
<dbReference type="RefSeq" id="XP_016210829.1">
    <property type="nucleotide sequence ID" value="XM_016361254.1"/>
</dbReference>
<evidence type="ECO:0000256" key="1">
    <source>
        <dbReference type="SAM" id="MobiDB-lite"/>
    </source>
</evidence>
<keyword evidence="3" id="KW-1185">Reference proteome</keyword>
<dbReference type="VEuPathDB" id="FungiDB:PV09_07482"/>
<feature type="region of interest" description="Disordered" evidence="1">
    <location>
        <begin position="74"/>
        <end position="156"/>
    </location>
</feature>
<dbReference type="EMBL" id="KN847558">
    <property type="protein sequence ID" value="KIW00960.1"/>
    <property type="molecule type" value="Genomic_DNA"/>
</dbReference>
<protein>
    <submittedName>
        <fullName evidence="2">Uncharacterized protein</fullName>
    </submittedName>
</protein>
<name>A0A0D2A3H7_9PEZI</name>
<feature type="compositionally biased region" description="Low complexity" evidence="1">
    <location>
        <begin position="82"/>
        <end position="133"/>
    </location>
</feature>
<sequence>MSDGRGDINNWSGHIYELHASAFRPSCTTLDSTPRYVPNIVHELERKMLLPYIEKVERQHRYSAVEVQVRSVKPVEQFSQQARPVRTATPAPTPTALTPHFLSTTTSPQTSKSKLVSGSDPDPSQPSDASSAGNDANTKYSDRVQTTKDEPFGDTK</sequence>
<dbReference type="AlphaFoldDB" id="A0A0D2A3H7"/>
<reference evidence="2 3" key="1">
    <citation type="submission" date="2015-01" db="EMBL/GenBank/DDBJ databases">
        <title>The Genome Sequence of Ochroconis gallopava CBS43764.</title>
        <authorList>
            <consortium name="The Broad Institute Genomics Platform"/>
            <person name="Cuomo C."/>
            <person name="de Hoog S."/>
            <person name="Gorbushina A."/>
            <person name="Stielow B."/>
            <person name="Teixiera M."/>
            <person name="Abouelleil A."/>
            <person name="Chapman S.B."/>
            <person name="Priest M."/>
            <person name="Young S.K."/>
            <person name="Wortman J."/>
            <person name="Nusbaum C."/>
            <person name="Birren B."/>
        </authorList>
    </citation>
    <scope>NUCLEOTIDE SEQUENCE [LARGE SCALE GENOMIC DNA]</scope>
    <source>
        <strain evidence="2 3">CBS 43764</strain>
    </source>
</reference>
<organism evidence="2 3">
    <name type="scientific">Verruconis gallopava</name>
    <dbReference type="NCBI Taxonomy" id="253628"/>
    <lineage>
        <taxon>Eukaryota</taxon>
        <taxon>Fungi</taxon>
        <taxon>Dikarya</taxon>
        <taxon>Ascomycota</taxon>
        <taxon>Pezizomycotina</taxon>
        <taxon>Dothideomycetes</taxon>
        <taxon>Pleosporomycetidae</taxon>
        <taxon>Venturiales</taxon>
        <taxon>Sympoventuriaceae</taxon>
        <taxon>Verruconis</taxon>
    </lineage>
</organism>
<dbReference type="Proteomes" id="UP000053259">
    <property type="component" value="Unassembled WGS sequence"/>
</dbReference>
<feature type="compositionally biased region" description="Basic and acidic residues" evidence="1">
    <location>
        <begin position="140"/>
        <end position="156"/>
    </location>
</feature>
<dbReference type="InParanoid" id="A0A0D2A3H7"/>
<accession>A0A0D2A3H7</accession>
<dbReference type="GeneID" id="27315455"/>
<dbReference type="HOGENOM" id="CLU_1688105_0_0_1"/>
<evidence type="ECO:0000313" key="2">
    <source>
        <dbReference type="EMBL" id="KIW00960.1"/>
    </source>
</evidence>